<evidence type="ECO:0000256" key="6">
    <source>
        <dbReference type="HAMAP-Rule" id="MF_00362"/>
    </source>
</evidence>
<dbReference type="PATRIC" id="fig|243161.6.peg.629"/>
<dbReference type="InterPro" id="IPR022973">
    <property type="entry name" value="Ribosomal_uL10_bac"/>
</dbReference>
<gene>
    <name evidence="6" type="primary">rplJ</name>
    <name evidence="7" type="ORF">BD36_03160</name>
</gene>
<evidence type="ECO:0000256" key="4">
    <source>
        <dbReference type="ARBA" id="ARBA00023274"/>
    </source>
</evidence>
<dbReference type="KEGG" id="cmg:NC81_02985"/>
<dbReference type="GO" id="GO:0003735">
    <property type="term" value="F:structural constituent of ribosome"/>
    <property type="evidence" value="ECO:0007669"/>
    <property type="project" value="InterPro"/>
</dbReference>
<dbReference type="Gene3D" id="6.10.250.290">
    <property type="match status" value="1"/>
</dbReference>
<dbReference type="HAMAP" id="MF_00362">
    <property type="entry name" value="Ribosomal_uL10"/>
    <property type="match status" value="1"/>
</dbReference>
<dbReference type="SMR" id="A0A070A155"/>
<dbReference type="CDD" id="cd05797">
    <property type="entry name" value="Ribosomal_L10"/>
    <property type="match status" value="1"/>
</dbReference>
<dbReference type="OMA" id="VRDQKQA"/>
<dbReference type="PROSITE" id="PS01109">
    <property type="entry name" value="RIBOSOMAL_L10"/>
    <property type="match status" value="1"/>
</dbReference>
<keyword evidence="6" id="KW-0699">rRNA-binding</keyword>
<keyword evidence="3 6" id="KW-0689">Ribosomal protein</keyword>
<dbReference type="InterPro" id="IPR001790">
    <property type="entry name" value="Ribosomal_uL10"/>
</dbReference>
<dbReference type="RefSeq" id="WP_010230917.1">
    <property type="nucleotide sequence ID" value="NZ_CP007217.1"/>
</dbReference>
<comment type="subunit">
    <text evidence="6">Part of the ribosomal stalk of the 50S ribosomal subunit. The N-terminus interacts with L11 and the large rRNA to form the base of the stalk. The C-terminus forms an elongated spine to which L12 dimers bind in a sequential fashion forming a multimeric L10(L12)X complex.</text>
</comment>
<keyword evidence="4 6" id="KW-0687">Ribonucleoprotein</keyword>
<dbReference type="AlphaFoldDB" id="A0A070A155"/>
<evidence type="ECO:0000256" key="1">
    <source>
        <dbReference type="ARBA" id="ARBA00002633"/>
    </source>
</evidence>
<dbReference type="KEGG" id="cmx:DNC_02990"/>
<dbReference type="GO" id="GO:0015934">
    <property type="term" value="C:large ribosomal subunit"/>
    <property type="evidence" value="ECO:0007669"/>
    <property type="project" value="InterPro"/>
</dbReference>
<evidence type="ECO:0000256" key="5">
    <source>
        <dbReference type="ARBA" id="ARBA00035202"/>
    </source>
</evidence>
<dbReference type="EMBL" id="CP007217">
    <property type="protein sequence ID" value="AJR10664.1"/>
    <property type="molecule type" value="Genomic_DNA"/>
</dbReference>
<dbReference type="InterPro" id="IPR002363">
    <property type="entry name" value="Ribosomal_uL10_CS_bac"/>
</dbReference>
<dbReference type="Gene3D" id="3.30.70.1730">
    <property type="match status" value="1"/>
</dbReference>
<dbReference type="GeneID" id="1245950"/>
<sequence>MKEEKKLLLREVEEKITASQGFILLRYLGFTAAHSRSFRNNLSGVSAEFEVLKKKIFFKALESSGVEMDPEDSEGHLGVVFAYGDPVSAAKQVLDFNKQHNDSLVFLAGRIDNASLSGKEVEAVAKLPSMKELRQQVVGLIAAPMSQVVGIMNSVLSGVISCVDQKAEKTQE</sequence>
<dbReference type="KEGG" id="cmm:NC80_02970"/>
<evidence type="ECO:0000313" key="8">
    <source>
        <dbReference type="Proteomes" id="UP000260363"/>
    </source>
</evidence>
<dbReference type="PANTHER" id="PTHR11560">
    <property type="entry name" value="39S RIBOSOMAL PROTEIN L10, MITOCHONDRIAL"/>
    <property type="match status" value="1"/>
</dbReference>
<dbReference type="GO" id="GO:0006412">
    <property type="term" value="P:translation"/>
    <property type="evidence" value="ECO:0007669"/>
    <property type="project" value="UniProtKB-UniRule"/>
</dbReference>
<dbReference type="NCBIfam" id="NF000955">
    <property type="entry name" value="PRK00099.1-1"/>
    <property type="match status" value="1"/>
</dbReference>
<organism evidence="7 8">
    <name type="scientific">Chlamydia muridarum</name>
    <dbReference type="NCBI Taxonomy" id="83560"/>
    <lineage>
        <taxon>Bacteria</taxon>
        <taxon>Pseudomonadati</taxon>
        <taxon>Chlamydiota</taxon>
        <taxon>Chlamydiia</taxon>
        <taxon>Chlamydiales</taxon>
        <taxon>Chlamydiaceae</taxon>
        <taxon>Chlamydia/Chlamydophila group</taxon>
        <taxon>Chlamydia</taxon>
    </lineage>
</organism>
<keyword evidence="6" id="KW-0694">RNA-binding</keyword>
<evidence type="ECO:0000313" key="7">
    <source>
        <dbReference type="EMBL" id="AJR10664.1"/>
    </source>
</evidence>
<dbReference type="STRING" id="83560.NC80_02970"/>
<dbReference type="GO" id="GO:0070180">
    <property type="term" value="F:large ribosomal subunit rRNA binding"/>
    <property type="evidence" value="ECO:0007669"/>
    <property type="project" value="UniProtKB-UniRule"/>
</dbReference>
<proteinExistence type="inferred from homology"/>
<accession>A0A070A155</accession>
<dbReference type="Proteomes" id="UP000260363">
    <property type="component" value="Chromosome"/>
</dbReference>
<reference evidence="7 8" key="1">
    <citation type="submission" date="2014-02" db="EMBL/GenBank/DDBJ databases">
        <authorList>
            <person name="Chen C."/>
            <person name="Conrad T.A."/>
            <person name="Zhou Z."/>
            <person name="Lai Z."/>
            <person name="Zhong G."/>
        </authorList>
    </citation>
    <scope>NUCLEOTIDE SEQUENCE [LARGE SCALE GENOMIC DNA]</scope>
    <source>
        <strain evidence="7 8">Nigg3-28</strain>
    </source>
</reference>
<protein>
    <recommendedName>
        <fullName evidence="5 6">Large ribosomal subunit protein uL10</fullName>
    </recommendedName>
</protein>
<dbReference type="InterPro" id="IPR043141">
    <property type="entry name" value="Ribosomal_uL10-like_sf"/>
</dbReference>
<dbReference type="Pfam" id="PF00466">
    <property type="entry name" value="Ribosomal_L10"/>
    <property type="match status" value="1"/>
</dbReference>
<evidence type="ECO:0000256" key="3">
    <source>
        <dbReference type="ARBA" id="ARBA00022980"/>
    </source>
</evidence>
<comment type="function">
    <text evidence="1 6">Forms part of the ribosomal stalk, playing a central role in the interaction of the ribosome with GTP-bound translation factors.</text>
</comment>
<dbReference type="SUPFAM" id="SSF160369">
    <property type="entry name" value="Ribosomal protein L10-like"/>
    <property type="match status" value="1"/>
</dbReference>
<evidence type="ECO:0000256" key="2">
    <source>
        <dbReference type="ARBA" id="ARBA00008889"/>
    </source>
</evidence>
<dbReference type="InterPro" id="IPR047865">
    <property type="entry name" value="Ribosomal_uL10_bac_type"/>
</dbReference>
<name>A0A070A155_CHLMR</name>
<comment type="similarity">
    <text evidence="2 6">Belongs to the universal ribosomal protein uL10 family.</text>
</comment>